<evidence type="ECO:0000256" key="10">
    <source>
        <dbReference type="SAM" id="MobiDB-lite"/>
    </source>
</evidence>
<feature type="domain" description="UBA" evidence="11">
    <location>
        <begin position="415"/>
        <end position="456"/>
    </location>
</feature>
<protein>
    <recommendedName>
        <fullName evidence="5">DNA damage-inducible protein 1</fullName>
    </recommendedName>
</protein>
<proteinExistence type="inferred from homology"/>
<keyword evidence="14" id="KW-1185">Reference proteome</keyword>
<organism evidence="13 14">
    <name type="scientific">Pseudopithomyces chartarum</name>
    <dbReference type="NCBI Taxonomy" id="1892770"/>
    <lineage>
        <taxon>Eukaryota</taxon>
        <taxon>Fungi</taxon>
        <taxon>Dikarya</taxon>
        <taxon>Ascomycota</taxon>
        <taxon>Pezizomycotina</taxon>
        <taxon>Dothideomycetes</taxon>
        <taxon>Pleosporomycetidae</taxon>
        <taxon>Pleosporales</taxon>
        <taxon>Massarineae</taxon>
        <taxon>Didymosphaeriaceae</taxon>
        <taxon>Pseudopithomyces</taxon>
    </lineage>
</organism>
<evidence type="ECO:0000259" key="12">
    <source>
        <dbReference type="PROSITE" id="PS50053"/>
    </source>
</evidence>
<dbReference type="Gene3D" id="1.10.8.10">
    <property type="entry name" value="DNA helicase RuvA subunit, C-terminal domain"/>
    <property type="match status" value="1"/>
</dbReference>
<comment type="subunit">
    <text evidence="4">Binds ubiquitin and polyubiquitinated proteins.</text>
</comment>
<dbReference type="Pfam" id="PF00240">
    <property type="entry name" value="ubiquitin"/>
    <property type="match status" value="1"/>
</dbReference>
<dbReference type="InterPro" id="IPR033882">
    <property type="entry name" value="DDI1_N"/>
</dbReference>
<evidence type="ECO:0000256" key="1">
    <source>
        <dbReference type="ARBA" id="ARBA00003231"/>
    </source>
</evidence>
<comment type="similarity">
    <text evidence="3">Belongs to the DDI1 family.</text>
</comment>
<evidence type="ECO:0000256" key="9">
    <source>
        <dbReference type="ARBA" id="ARBA00022801"/>
    </source>
</evidence>
<dbReference type="PANTHER" id="PTHR12917:SF1">
    <property type="entry name" value="AT13091P"/>
    <property type="match status" value="1"/>
</dbReference>
<evidence type="ECO:0000256" key="5">
    <source>
        <dbReference type="ARBA" id="ARBA00021491"/>
    </source>
</evidence>
<dbReference type="EMBL" id="WVTA01000006">
    <property type="protein sequence ID" value="KAK3208942.1"/>
    <property type="molecule type" value="Genomic_DNA"/>
</dbReference>
<dbReference type="CDD" id="cd01796">
    <property type="entry name" value="Ubl_Ddi1_like"/>
    <property type="match status" value="1"/>
</dbReference>
<sequence>MADRDSNRPRVTISITSPSETDQPLITLDLPADLTLRDLKAFIEAENANCPANAQILFYNGMPLSDDSQTLEQAGVRDNEMMAVHIRQHGSGQPQSRPRQTRQPAQASGVPPLDPEDVRQQLLRSPPNLEQLSRQRPDLAALVNDPVQWRTAFTQMERDQEQARREQERQIQLLNEDPFNIDAQRKIEEIIRQDRVLENLHTAYDVNPEVFASVHMLYINTEVNGVPVKAFVDSGAQATIMSPGCAERCGIMRLLDRRYAGIARGVGTAAILGRVHHAVIKIGGVDMPCAFTVMEGKDVDLLFGLDMLKKYKAKIDLEKNALCFEDTEVPFLPEHEIPKGFAADEPTVPGPGNTEIGTKTGAVKQAGTSGGESSVAVGEAPKQPAPQAASQPPAPAPAPAQARPQPSPAASSSSQFPEQHIQQLMDITSVPREVAINALKAANGNLDVAAGLLFGN</sequence>
<feature type="domain" description="Ubiquitin-like" evidence="12">
    <location>
        <begin position="11"/>
        <end position="91"/>
    </location>
</feature>
<feature type="compositionally biased region" description="Low complexity" evidence="10">
    <location>
        <begin position="380"/>
        <end position="391"/>
    </location>
</feature>
<dbReference type="GO" id="GO:0006508">
    <property type="term" value="P:proteolysis"/>
    <property type="evidence" value="ECO:0007669"/>
    <property type="project" value="UniProtKB-KW"/>
</dbReference>
<dbReference type="InterPro" id="IPR000626">
    <property type="entry name" value="Ubiquitin-like_dom"/>
</dbReference>
<comment type="subcellular location">
    <subcellularLocation>
        <location evidence="2">Cytoplasm</location>
    </subcellularLocation>
</comment>
<dbReference type="PROSITE" id="PS50053">
    <property type="entry name" value="UBIQUITIN_2"/>
    <property type="match status" value="1"/>
</dbReference>
<dbReference type="Gene3D" id="2.40.70.10">
    <property type="entry name" value="Acid Proteases"/>
    <property type="match status" value="1"/>
</dbReference>
<evidence type="ECO:0000256" key="7">
    <source>
        <dbReference type="ARBA" id="ARBA00022670"/>
    </source>
</evidence>
<dbReference type="PROSITE" id="PS50030">
    <property type="entry name" value="UBA"/>
    <property type="match status" value="1"/>
</dbReference>
<dbReference type="Proteomes" id="UP001280581">
    <property type="component" value="Unassembled WGS sequence"/>
</dbReference>
<dbReference type="InterPro" id="IPR021109">
    <property type="entry name" value="Peptidase_aspartic_dom_sf"/>
</dbReference>
<dbReference type="AlphaFoldDB" id="A0AAN6RIZ2"/>
<evidence type="ECO:0000256" key="8">
    <source>
        <dbReference type="ARBA" id="ARBA00022750"/>
    </source>
</evidence>
<dbReference type="Pfam" id="PF14555">
    <property type="entry name" value="UBA_4"/>
    <property type="match status" value="1"/>
</dbReference>
<dbReference type="InterPro" id="IPR019103">
    <property type="entry name" value="Peptidase_aspartic_DDI1-type"/>
</dbReference>
<keyword evidence="7" id="KW-0645">Protease</keyword>
<comment type="caution">
    <text evidence="13">The sequence shown here is derived from an EMBL/GenBank/DDBJ whole genome shotgun (WGS) entry which is preliminary data.</text>
</comment>
<evidence type="ECO:0000313" key="14">
    <source>
        <dbReference type="Proteomes" id="UP001280581"/>
    </source>
</evidence>
<comment type="function">
    <text evidence="1">Probable aspartic protease. May be involved in the regulation of exocytosis. Acts as a linker between the 19S proteasome and polyubiquitinated proteins via UBA domain interactions with ubiquitin for their subsequent degradation. Required for S-phase checkpoint control.</text>
</comment>
<feature type="region of interest" description="Disordered" evidence="10">
    <location>
        <begin position="87"/>
        <end position="117"/>
    </location>
</feature>
<keyword evidence="6" id="KW-0963">Cytoplasm</keyword>
<dbReference type="Gene3D" id="3.10.20.90">
    <property type="entry name" value="Phosphatidylinositol 3-kinase Catalytic Subunit, Chain A, domain 1"/>
    <property type="match status" value="1"/>
</dbReference>
<dbReference type="GO" id="GO:0005737">
    <property type="term" value="C:cytoplasm"/>
    <property type="evidence" value="ECO:0007669"/>
    <property type="project" value="UniProtKB-SubCell"/>
</dbReference>
<dbReference type="CDD" id="cd05479">
    <property type="entry name" value="RP_DDI"/>
    <property type="match status" value="1"/>
</dbReference>
<evidence type="ECO:0000256" key="2">
    <source>
        <dbReference type="ARBA" id="ARBA00004496"/>
    </source>
</evidence>
<dbReference type="GO" id="GO:0004190">
    <property type="term" value="F:aspartic-type endopeptidase activity"/>
    <property type="evidence" value="ECO:0007669"/>
    <property type="project" value="UniProtKB-KW"/>
</dbReference>
<reference evidence="13 14" key="1">
    <citation type="submission" date="2021-02" db="EMBL/GenBank/DDBJ databases">
        <title>Genome assembly of Pseudopithomyces chartarum.</title>
        <authorList>
            <person name="Jauregui R."/>
            <person name="Singh J."/>
            <person name="Voisey C."/>
        </authorList>
    </citation>
    <scope>NUCLEOTIDE SEQUENCE [LARGE SCALE GENOMIC DNA]</scope>
    <source>
        <strain evidence="13 14">AGR01</strain>
    </source>
</reference>
<dbReference type="Pfam" id="PF09668">
    <property type="entry name" value="Asp_protease"/>
    <property type="match status" value="1"/>
</dbReference>
<evidence type="ECO:0000259" key="11">
    <source>
        <dbReference type="PROSITE" id="PS50030"/>
    </source>
</evidence>
<feature type="compositionally biased region" description="Low complexity" evidence="10">
    <location>
        <begin position="93"/>
        <end position="108"/>
    </location>
</feature>
<keyword evidence="8" id="KW-0064">Aspartyl protease</keyword>
<keyword evidence="9" id="KW-0378">Hydrolase</keyword>
<evidence type="ECO:0000256" key="4">
    <source>
        <dbReference type="ARBA" id="ARBA00011128"/>
    </source>
</evidence>
<evidence type="ECO:0000256" key="6">
    <source>
        <dbReference type="ARBA" id="ARBA00022490"/>
    </source>
</evidence>
<dbReference type="InterPro" id="IPR029071">
    <property type="entry name" value="Ubiquitin-like_domsf"/>
</dbReference>
<evidence type="ECO:0000256" key="3">
    <source>
        <dbReference type="ARBA" id="ARBA00009136"/>
    </source>
</evidence>
<dbReference type="InterPro" id="IPR009060">
    <property type="entry name" value="UBA-like_sf"/>
</dbReference>
<dbReference type="PANTHER" id="PTHR12917">
    <property type="entry name" value="ASPARTYL PROTEASE DDI-RELATED"/>
    <property type="match status" value="1"/>
</dbReference>
<dbReference type="SMART" id="SM00165">
    <property type="entry name" value="UBA"/>
    <property type="match status" value="1"/>
</dbReference>
<dbReference type="SUPFAM" id="SSF50630">
    <property type="entry name" value="Acid proteases"/>
    <property type="match status" value="1"/>
</dbReference>
<dbReference type="SUPFAM" id="SSF46934">
    <property type="entry name" value="UBA-like"/>
    <property type="match status" value="1"/>
</dbReference>
<dbReference type="InterPro" id="IPR015940">
    <property type="entry name" value="UBA"/>
</dbReference>
<name>A0AAN6RIZ2_9PLEO</name>
<accession>A0AAN6RIZ2</accession>
<feature type="region of interest" description="Disordered" evidence="10">
    <location>
        <begin position="340"/>
        <end position="419"/>
    </location>
</feature>
<gene>
    <name evidence="13" type="ORF">GRF29_69g209854</name>
</gene>
<feature type="compositionally biased region" description="Low complexity" evidence="10">
    <location>
        <begin position="399"/>
        <end position="415"/>
    </location>
</feature>
<dbReference type="SUPFAM" id="SSF54236">
    <property type="entry name" value="Ubiquitin-like"/>
    <property type="match status" value="1"/>
</dbReference>
<evidence type="ECO:0000313" key="13">
    <source>
        <dbReference type="EMBL" id="KAK3208942.1"/>
    </source>
</evidence>